<reference evidence="3" key="1">
    <citation type="submission" date="2021-08" db="EMBL/GenBank/DDBJ databases">
        <title>Hoeflea bacterium WL0058 sp. nov., isolated from the sediment.</title>
        <authorList>
            <person name="Wang L."/>
            <person name="Zhang D."/>
        </authorList>
    </citation>
    <scope>NUCLEOTIDE SEQUENCE</scope>
    <source>
        <strain evidence="3">WL0058</strain>
    </source>
</reference>
<evidence type="ECO:0000256" key="1">
    <source>
        <dbReference type="SAM" id="Phobius"/>
    </source>
</evidence>
<evidence type="ECO:0000259" key="2">
    <source>
        <dbReference type="Pfam" id="PF07331"/>
    </source>
</evidence>
<accession>A0AAE2ZIW1</accession>
<dbReference type="AlphaFoldDB" id="A0AAE2ZIW1"/>
<feature type="transmembrane region" description="Helical" evidence="1">
    <location>
        <begin position="50"/>
        <end position="68"/>
    </location>
</feature>
<organism evidence="3 4">
    <name type="scientific">Flavimaribacter sediminis</name>
    <dbReference type="NCBI Taxonomy" id="2865987"/>
    <lineage>
        <taxon>Bacteria</taxon>
        <taxon>Pseudomonadati</taxon>
        <taxon>Pseudomonadota</taxon>
        <taxon>Alphaproteobacteria</taxon>
        <taxon>Hyphomicrobiales</taxon>
        <taxon>Rhizobiaceae</taxon>
        <taxon>Flavimaribacter</taxon>
    </lineage>
</organism>
<keyword evidence="1" id="KW-0812">Transmembrane</keyword>
<dbReference type="InterPro" id="IPR009936">
    <property type="entry name" value="DUF1468"/>
</dbReference>
<keyword evidence="1" id="KW-1133">Transmembrane helix</keyword>
<feature type="transmembrane region" description="Helical" evidence="1">
    <location>
        <begin position="12"/>
        <end position="35"/>
    </location>
</feature>
<keyword evidence="1" id="KW-0472">Membrane</keyword>
<name>A0AAE2ZIW1_9HYPH</name>
<feature type="transmembrane region" description="Helical" evidence="1">
    <location>
        <begin position="135"/>
        <end position="153"/>
    </location>
</feature>
<dbReference type="EMBL" id="JAICBX010000002">
    <property type="protein sequence ID" value="MBW8637519.1"/>
    <property type="molecule type" value="Genomic_DNA"/>
</dbReference>
<feature type="transmembrane region" description="Helical" evidence="1">
    <location>
        <begin position="96"/>
        <end position="129"/>
    </location>
</feature>
<gene>
    <name evidence="3" type="ORF">K1W69_09995</name>
</gene>
<proteinExistence type="predicted"/>
<feature type="domain" description="DUF1468" evidence="2">
    <location>
        <begin position="21"/>
        <end position="162"/>
    </location>
</feature>
<dbReference type="Proteomes" id="UP001196509">
    <property type="component" value="Unassembled WGS sequence"/>
</dbReference>
<evidence type="ECO:0000313" key="4">
    <source>
        <dbReference type="Proteomes" id="UP001196509"/>
    </source>
</evidence>
<dbReference type="Pfam" id="PF07331">
    <property type="entry name" value="TctB"/>
    <property type="match status" value="1"/>
</dbReference>
<comment type="caution">
    <text evidence="3">The sequence shown here is derived from an EMBL/GenBank/DDBJ whole genome shotgun (WGS) entry which is preliminary data.</text>
</comment>
<evidence type="ECO:0000313" key="3">
    <source>
        <dbReference type="EMBL" id="MBW8637519.1"/>
    </source>
</evidence>
<keyword evidence="4" id="KW-1185">Reference proteome</keyword>
<sequence length="168" mass="17766">MVMDAASQKRRQTTIAAGFSLFFLAMLVFGIPYGIPSYAKQGLSLTSSALYPYVITIAGLVFSVLAVIEARTGFVAVSSDDGSVDSLSAPSIIARFSLVVIVFAAFYLLLIPLGALLSSALVFGFLVIFGGERRLLVLVATIIGVPVITYILFAKLAAVPLPRGDLPF</sequence>
<protein>
    <submittedName>
        <fullName evidence="3">Tripartite tricarboxylate transporter TctB family protein</fullName>
    </submittedName>
</protein>